<evidence type="ECO:0000256" key="9">
    <source>
        <dbReference type="SAM" id="SignalP"/>
    </source>
</evidence>
<dbReference type="Pfam" id="PF13715">
    <property type="entry name" value="CarbopepD_reg_2"/>
    <property type="match status" value="1"/>
</dbReference>
<feature type="signal peptide" evidence="9">
    <location>
        <begin position="1"/>
        <end position="24"/>
    </location>
</feature>
<keyword evidence="12" id="KW-1185">Reference proteome</keyword>
<evidence type="ECO:0000256" key="1">
    <source>
        <dbReference type="ARBA" id="ARBA00004571"/>
    </source>
</evidence>
<name>A0ABU9E5L6_9BACT</name>
<dbReference type="InterPro" id="IPR039426">
    <property type="entry name" value="TonB-dep_rcpt-like"/>
</dbReference>
<evidence type="ECO:0000256" key="5">
    <source>
        <dbReference type="ARBA" id="ARBA00023136"/>
    </source>
</evidence>
<keyword evidence="2 7" id="KW-0813">Transport</keyword>
<dbReference type="Gene3D" id="2.60.40.1120">
    <property type="entry name" value="Carboxypeptidase-like, regulatory domain"/>
    <property type="match status" value="1"/>
</dbReference>
<dbReference type="InterPro" id="IPR008969">
    <property type="entry name" value="CarboxyPept-like_regulatory"/>
</dbReference>
<evidence type="ECO:0000256" key="3">
    <source>
        <dbReference type="ARBA" id="ARBA00022452"/>
    </source>
</evidence>
<keyword evidence="6 7" id="KW-0998">Cell outer membrane</keyword>
<dbReference type="InterPro" id="IPR037066">
    <property type="entry name" value="Plug_dom_sf"/>
</dbReference>
<evidence type="ECO:0000256" key="7">
    <source>
        <dbReference type="PROSITE-ProRule" id="PRU01360"/>
    </source>
</evidence>
<evidence type="ECO:0000313" key="11">
    <source>
        <dbReference type="EMBL" id="MEK9500041.1"/>
    </source>
</evidence>
<feature type="chain" id="PRO_5046631271" evidence="9">
    <location>
        <begin position="25"/>
        <end position="1079"/>
    </location>
</feature>
<evidence type="ECO:0000259" key="10">
    <source>
        <dbReference type="Pfam" id="PF07715"/>
    </source>
</evidence>
<dbReference type="RefSeq" id="WP_405277737.1">
    <property type="nucleotide sequence ID" value="NZ_JBBHLI010000001.1"/>
</dbReference>
<comment type="subcellular location">
    <subcellularLocation>
        <location evidence="1 7">Cell outer membrane</location>
        <topology evidence="1 7">Multi-pass membrane protein</topology>
    </subcellularLocation>
</comment>
<evidence type="ECO:0000256" key="8">
    <source>
        <dbReference type="SAM" id="MobiDB-lite"/>
    </source>
</evidence>
<evidence type="ECO:0000256" key="2">
    <source>
        <dbReference type="ARBA" id="ARBA00022448"/>
    </source>
</evidence>
<feature type="domain" description="TonB-dependent receptor plug" evidence="10">
    <location>
        <begin position="125"/>
        <end position="252"/>
    </location>
</feature>
<dbReference type="Gene3D" id="2.170.130.10">
    <property type="entry name" value="TonB-dependent receptor, plug domain"/>
    <property type="match status" value="1"/>
</dbReference>
<dbReference type="EMBL" id="JBBHLI010000001">
    <property type="protein sequence ID" value="MEK9500041.1"/>
    <property type="molecule type" value="Genomic_DNA"/>
</dbReference>
<dbReference type="InterPro" id="IPR012910">
    <property type="entry name" value="Plug_dom"/>
</dbReference>
<feature type="region of interest" description="Disordered" evidence="8">
    <location>
        <begin position="968"/>
        <end position="994"/>
    </location>
</feature>
<keyword evidence="11" id="KW-0675">Receptor</keyword>
<dbReference type="Pfam" id="PF07715">
    <property type="entry name" value="Plug"/>
    <property type="match status" value="1"/>
</dbReference>
<evidence type="ECO:0000256" key="4">
    <source>
        <dbReference type="ARBA" id="ARBA00022692"/>
    </source>
</evidence>
<dbReference type="SUPFAM" id="SSF56935">
    <property type="entry name" value="Porins"/>
    <property type="match status" value="1"/>
</dbReference>
<dbReference type="InterPro" id="IPR023997">
    <property type="entry name" value="TonB-dep_OMP_SusC/RagA_CS"/>
</dbReference>
<dbReference type="Proteomes" id="UP001484239">
    <property type="component" value="Unassembled WGS sequence"/>
</dbReference>
<dbReference type="NCBIfam" id="TIGR04056">
    <property type="entry name" value="OMP_RagA_SusC"/>
    <property type="match status" value="1"/>
</dbReference>
<comment type="similarity">
    <text evidence="7">Belongs to the TonB-dependent receptor family.</text>
</comment>
<dbReference type="Gene3D" id="2.40.170.20">
    <property type="entry name" value="TonB-dependent receptor, beta-barrel domain"/>
    <property type="match status" value="1"/>
</dbReference>
<gene>
    <name evidence="11" type="ORF">WI372_03455</name>
</gene>
<evidence type="ECO:0000256" key="6">
    <source>
        <dbReference type="ARBA" id="ARBA00023237"/>
    </source>
</evidence>
<dbReference type="SUPFAM" id="SSF49464">
    <property type="entry name" value="Carboxypeptidase regulatory domain-like"/>
    <property type="match status" value="1"/>
</dbReference>
<comment type="caution">
    <text evidence="11">The sequence shown here is derived from an EMBL/GenBank/DDBJ whole genome shotgun (WGS) entry which is preliminary data.</text>
</comment>
<dbReference type="PROSITE" id="PS52016">
    <property type="entry name" value="TONB_DEPENDENT_REC_3"/>
    <property type="match status" value="1"/>
</dbReference>
<keyword evidence="3 7" id="KW-1134">Transmembrane beta strand</keyword>
<protein>
    <submittedName>
        <fullName evidence="11">TonB-dependent receptor</fullName>
    </submittedName>
</protein>
<keyword evidence="5 7" id="KW-0472">Membrane</keyword>
<accession>A0ABU9E5L6</accession>
<keyword evidence="9" id="KW-0732">Signal</keyword>
<dbReference type="InterPro" id="IPR036942">
    <property type="entry name" value="Beta-barrel_TonB_sf"/>
</dbReference>
<organism evidence="11 12">
    <name type="scientific">Gaopeijia maritima</name>
    <dbReference type="NCBI Taxonomy" id="3119007"/>
    <lineage>
        <taxon>Bacteria</taxon>
        <taxon>Pseudomonadati</taxon>
        <taxon>Gemmatimonadota</taxon>
        <taxon>Longimicrobiia</taxon>
        <taxon>Gaopeijiales</taxon>
        <taxon>Gaopeijiaceae</taxon>
        <taxon>Gaopeijia</taxon>
    </lineage>
</organism>
<proteinExistence type="inferred from homology"/>
<dbReference type="InterPro" id="IPR023996">
    <property type="entry name" value="TonB-dep_OMP_SusC/RagA"/>
</dbReference>
<sequence length="1079" mass="116483">MKINVRVALFLLVGMLPAALPVQAQVGQVTGIVTNETTQQPLEGAQVYVESAGVGTLTNASGRFVLNDVPVGAQVLSAQMLGYATKSVDITVSAGTPATVNITLAETALALDELVVVGYGTQLRREVTGAVASVRGEDLAEAAVTPNLQTALQGRLAGVNVAESTGEPGAAPQVLVRGRGSISAGTEPLYVIDGVPYSMNSLEGTIDQANPTHGATSANPLASINPGDIENVEVLKDAAAAAIYGSRGSNGVILITTKRGQRGMAPEVNYRAYAGVQTAFNVPDMMNAQEQIEFVKLSRNNAYMFARDPLNPASANYNPSYDPDTNAGRAENGASANHLIPEAMVNWDGTDTDWLDLVLDNATLQNYDMSIRGGAENFSYFVSGGYANQAGVIEGSSFERLALRANLTLSASEKLELTTDINASYADHDRKAANAPYFGRPPGIIYSAMVSSPVVGVYDADGNYLQEGENSINGLGNGMTTTNHALAVRDYIDDKLQTGRVFGSVGANYSFLENLRYNLLVGFNYDTNNRDFYQGTQLAYRGSTTPQPYAQANSGQQSSWLIENTANYNTSFGSSRLDVLVGYTAEKQYQDTRFVIARNFPDDQVTTINGGEVTGGGQNKEEWSLVSMLGRVNYSLLDRYLATVTFRSDRSSRFGWGNQTGYFPSVSLGWQVTQEPFMRGVNFVSQLKPRVSYGVTGNFNIPNYGSIGLVGSSPYVLGDQLVPGATQNTLGNEELTWETTRQLNMGVDFGIFADRMYGTFDYYVSNTQDLLLNVNVPSSTGFASVLTNIGEVRNTGFEAQLTSRNLVGDFQWETDFSIGSNSNEVLRLGPEGDPILASGAAGIRHITQVGGEVGAYFGYVTDGVYMSQEEIDNGPVDMEGNPTVGDLRFKDINNDGVINADDRTEIGSYNPDYTWGIQNRFSFGGLDLGVFFNGVVGREIMNLTRRHMEAEGNFNLYGNLVGKYYVSPEQPGDGLHPKPDRESHGGGTRPSTRQIEDGSYVALKSITLGYNLPSDLAEKIWGNPRNVRFFGSVTNVAMWTDYWGWNPEVSVQSDGLTPGQDYGAYPLMRAYQFGLEIGF</sequence>
<reference evidence="11 12" key="1">
    <citation type="submission" date="2024-02" db="EMBL/GenBank/DDBJ databases">
        <title>A novel Gemmatimonadota bacterium.</title>
        <authorList>
            <person name="Du Z.-J."/>
            <person name="Ye Y.-Q."/>
        </authorList>
    </citation>
    <scope>NUCLEOTIDE SEQUENCE [LARGE SCALE GENOMIC DNA]</scope>
    <source>
        <strain evidence="11 12">DH-20</strain>
    </source>
</reference>
<feature type="compositionally biased region" description="Basic and acidic residues" evidence="8">
    <location>
        <begin position="975"/>
        <end position="984"/>
    </location>
</feature>
<evidence type="ECO:0000313" key="12">
    <source>
        <dbReference type="Proteomes" id="UP001484239"/>
    </source>
</evidence>
<dbReference type="NCBIfam" id="TIGR04057">
    <property type="entry name" value="SusC_RagA_signa"/>
    <property type="match status" value="1"/>
</dbReference>
<keyword evidence="4 7" id="KW-0812">Transmembrane</keyword>